<protein>
    <submittedName>
        <fullName evidence="3">TIGR03545 family protein</fullName>
    </submittedName>
</protein>
<evidence type="ECO:0000313" key="3">
    <source>
        <dbReference type="EMBL" id="QQA01975.1"/>
    </source>
</evidence>
<feature type="transmembrane region" description="Helical" evidence="2">
    <location>
        <begin position="117"/>
        <end position="137"/>
    </location>
</feature>
<evidence type="ECO:0000256" key="2">
    <source>
        <dbReference type="SAM" id="Phobius"/>
    </source>
</evidence>
<name>A0A7T3V6H4_9SPIR</name>
<keyword evidence="2" id="KW-0812">Transmembrane</keyword>
<gene>
    <name evidence="3" type="ORF">IWA51_05100</name>
</gene>
<keyword evidence="2" id="KW-0472">Membrane</keyword>
<dbReference type="RefSeq" id="WP_198443465.1">
    <property type="nucleotide sequence ID" value="NZ_CBCSHE010000004.1"/>
</dbReference>
<dbReference type="KEGG" id="tper:IWA51_05100"/>
<dbReference type="AlphaFoldDB" id="A0A7T3V6H4"/>
<feature type="compositionally biased region" description="Basic and acidic residues" evidence="1">
    <location>
        <begin position="447"/>
        <end position="467"/>
    </location>
</feature>
<dbReference type="EMBL" id="CP064936">
    <property type="protein sequence ID" value="QQA01975.1"/>
    <property type="molecule type" value="Genomic_DNA"/>
</dbReference>
<feature type="region of interest" description="Disordered" evidence="1">
    <location>
        <begin position="1"/>
        <end position="33"/>
    </location>
</feature>
<reference evidence="3 4" key="1">
    <citation type="submission" date="2020-11" db="EMBL/GenBank/DDBJ databases">
        <title>Treponema Peruensis nv. sp., first commensal Treponema isolated from human feces.</title>
        <authorList>
            <person name="Belkhou C."/>
            <person name="Raes J."/>
        </authorList>
    </citation>
    <scope>NUCLEOTIDE SEQUENCE [LARGE SCALE GENOMIC DNA]</scope>
    <source>
        <strain evidence="3 4">RCC2812</strain>
    </source>
</reference>
<dbReference type="NCBIfam" id="TIGR03545">
    <property type="entry name" value="TIGR03545 family protein"/>
    <property type="match status" value="1"/>
</dbReference>
<keyword evidence="2" id="KW-1133">Transmembrane helix</keyword>
<organism evidence="3 4">
    <name type="scientific">Treponema peruense</name>
    <dbReference type="NCBI Taxonomy" id="2787628"/>
    <lineage>
        <taxon>Bacteria</taxon>
        <taxon>Pseudomonadati</taxon>
        <taxon>Spirochaetota</taxon>
        <taxon>Spirochaetia</taxon>
        <taxon>Spirochaetales</taxon>
        <taxon>Treponemataceae</taxon>
        <taxon>Treponema</taxon>
    </lineage>
</organism>
<evidence type="ECO:0000256" key="1">
    <source>
        <dbReference type="SAM" id="MobiDB-lite"/>
    </source>
</evidence>
<sequence length="753" mass="80755">MEKKTDKKTEKKTVAKKTAPKEKKQKKEKAEKKLPFSKLPSLFKKSFTQKKFDSKILKKIYIQSDRENVSSLFVKGANPKKVELLAVPRDKTFTKKEILKYKTLAKEIKGQKGRFKLLPLVAVVAFCAVVGIVVTTFKNPIAAKIIRSGCESAFGAKTDVGKVNLEIFGTSLTVENLAVGNKDDVMKNLFEAQKIEVAFSLTRALRGKFDAQNLEVSGIAFGTERKSSCELPAKAKKEKKQKAEQKDSAFMTSLKAKSDSAIENLKSETASMLGGTDVESIVANVQSQLKTQAASEQAVAQSKEMIAKWQSKPAEIKTQVDSFSSSVSELQSLNVSNIKDVQSLKNALAKIDSAINQGRNLQKTMTSVSGEIKTDSQTVQSLAASVQEAVKHDTDFAAQKLSSAADAFKNAGNIFNSALNSIGYGVLGKYYPYLKKGVDMVSQMKSDSARRAGTSDKKKEAKRKESNRRLPGTTFWFGSQSPAFLIERAYVSGEGFSAEANFITSDQDLLGKPSSANGKFVYSGVTHSADLVVDARSYSKEPLIAVEYSGKGFPLEVDGTKIAVSSGIPSVSGTASVSLKGSAGKDTFAASGRVGVNPVKLTSDGFSSETVTKYYNQALSSVSRLDLGYTAAFTEAAGVNLALTGNFADQFAKALETAARSIGSDAKNAALAKINASIKESSGGALAKANEFMGIKGDIDLQNTNLSDIQKKLDAKRAEIEKRIQDSAKSAVGDALKGATSGSVKNLFGTLKQ</sequence>
<feature type="compositionally biased region" description="Basic and acidic residues" evidence="1">
    <location>
        <begin position="1"/>
        <end position="13"/>
    </location>
</feature>
<feature type="region of interest" description="Disordered" evidence="1">
    <location>
        <begin position="445"/>
        <end position="467"/>
    </location>
</feature>
<dbReference type="InterPro" id="IPR019934">
    <property type="entry name" value="CHP03545"/>
</dbReference>
<evidence type="ECO:0000313" key="4">
    <source>
        <dbReference type="Proteomes" id="UP000595224"/>
    </source>
</evidence>
<keyword evidence="4" id="KW-1185">Reference proteome</keyword>
<dbReference type="Proteomes" id="UP000595224">
    <property type="component" value="Chromosome"/>
</dbReference>
<proteinExistence type="predicted"/>
<accession>A0A7T3V6H4</accession>